<dbReference type="PROSITE" id="PS50977">
    <property type="entry name" value="HTH_TETR_2"/>
    <property type="match status" value="1"/>
</dbReference>
<dbReference type="SUPFAM" id="SSF46689">
    <property type="entry name" value="Homeodomain-like"/>
    <property type="match status" value="1"/>
</dbReference>
<dbReference type="PANTHER" id="PTHR30055:SF240">
    <property type="entry name" value="HTH-TYPE TRANSCRIPTIONAL REGULATOR ACRR"/>
    <property type="match status" value="1"/>
</dbReference>
<dbReference type="EMBL" id="JACTVA010000072">
    <property type="protein sequence ID" value="MBC9209783.1"/>
    <property type="molecule type" value="Genomic_DNA"/>
</dbReference>
<dbReference type="InterPro" id="IPR036271">
    <property type="entry name" value="Tet_transcr_reg_TetR-rel_C_sf"/>
</dbReference>
<name>A0ABR7RTX2_9PROT</name>
<dbReference type="InterPro" id="IPR013572">
    <property type="entry name" value="Tscrpt_reg_MAATS_C"/>
</dbReference>
<dbReference type="InterPro" id="IPR050109">
    <property type="entry name" value="HTH-type_TetR-like_transc_reg"/>
</dbReference>
<evidence type="ECO:0000313" key="7">
    <source>
        <dbReference type="EMBL" id="MBC9209783.1"/>
    </source>
</evidence>
<keyword evidence="8" id="KW-1185">Reference proteome</keyword>
<keyword evidence="3 5" id="KW-0238">DNA-binding</keyword>
<evidence type="ECO:0000313" key="8">
    <source>
        <dbReference type="Proteomes" id="UP000626026"/>
    </source>
</evidence>
<accession>A0ABR7RTX2</accession>
<evidence type="ECO:0000256" key="4">
    <source>
        <dbReference type="ARBA" id="ARBA00023163"/>
    </source>
</evidence>
<dbReference type="Pfam" id="PF00440">
    <property type="entry name" value="TetR_N"/>
    <property type="match status" value="1"/>
</dbReference>
<dbReference type="Gene3D" id="1.10.357.10">
    <property type="entry name" value="Tetracycline Repressor, domain 2"/>
    <property type="match status" value="1"/>
</dbReference>
<feature type="domain" description="HTH tetR-type" evidence="6">
    <location>
        <begin position="10"/>
        <end position="70"/>
    </location>
</feature>
<dbReference type="PANTHER" id="PTHR30055">
    <property type="entry name" value="HTH-TYPE TRANSCRIPTIONAL REGULATOR RUTR"/>
    <property type="match status" value="1"/>
</dbReference>
<dbReference type="Pfam" id="PF08361">
    <property type="entry name" value="TetR_C_2"/>
    <property type="match status" value="1"/>
</dbReference>
<keyword evidence="1" id="KW-0678">Repressor</keyword>
<dbReference type="PRINTS" id="PR00455">
    <property type="entry name" value="HTHTETR"/>
</dbReference>
<gene>
    <name evidence="7" type="ORF">IBL26_23300</name>
</gene>
<evidence type="ECO:0000259" key="6">
    <source>
        <dbReference type="PROSITE" id="PS50977"/>
    </source>
</evidence>
<feature type="DNA-binding region" description="H-T-H motif" evidence="5">
    <location>
        <begin position="33"/>
        <end position="52"/>
    </location>
</feature>
<keyword evidence="2" id="KW-0805">Transcription regulation</keyword>
<dbReference type="Proteomes" id="UP000626026">
    <property type="component" value="Unassembled WGS sequence"/>
</dbReference>
<protein>
    <submittedName>
        <fullName evidence="7">TetR family transcriptional regulator</fullName>
    </submittedName>
</protein>
<comment type="caution">
    <text evidence="7">The sequence shown here is derived from an EMBL/GenBank/DDBJ whole genome shotgun (WGS) entry which is preliminary data.</text>
</comment>
<evidence type="ECO:0000256" key="3">
    <source>
        <dbReference type="ARBA" id="ARBA00023125"/>
    </source>
</evidence>
<organism evidence="7 8">
    <name type="scientific">Teichococcus aerophilus</name>
    <dbReference type="NCBI Taxonomy" id="1224513"/>
    <lineage>
        <taxon>Bacteria</taxon>
        <taxon>Pseudomonadati</taxon>
        <taxon>Pseudomonadota</taxon>
        <taxon>Alphaproteobacteria</taxon>
        <taxon>Acetobacterales</taxon>
        <taxon>Roseomonadaceae</taxon>
        <taxon>Roseomonas</taxon>
    </lineage>
</organism>
<evidence type="ECO:0000256" key="2">
    <source>
        <dbReference type="ARBA" id="ARBA00023015"/>
    </source>
</evidence>
<dbReference type="RefSeq" id="WP_187786908.1">
    <property type="nucleotide sequence ID" value="NZ_JACTVA010000072.1"/>
</dbReference>
<dbReference type="SUPFAM" id="SSF48498">
    <property type="entry name" value="Tetracyclin repressor-like, C-terminal domain"/>
    <property type="match status" value="1"/>
</dbReference>
<sequence length="220" mass="24788">MARRTKQEADETREALLDAAEEVFLERGVSRASLDQVARAAGCTRGAVHWHFGDKLGLFLALDERLLLYQDEACQMLDGDGGCEPTSMPQMFQWIGDAMERLERDPHRRRLLTVMLQRCEYVQEMAPALDRRRNADMAMRERLLGFFQRAEARGEISPAWQPDQAARFLHALISGLLTEWLNSGGQFSLSAQVRESLGLFLNCLCGVAQRETAKVASPTC</sequence>
<evidence type="ECO:0000256" key="5">
    <source>
        <dbReference type="PROSITE-ProRule" id="PRU00335"/>
    </source>
</evidence>
<evidence type="ECO:0000256" key="1">
    <source>
        <dbReference type="ARBA" id="ARBA00022491"/>
    </source>
</evidence>
<reference evidence="7 8" key="1">
    <citation type="journal article" date="2013" name="Int. J. Syst. Evol. Microbiol.">
        <title>Roseomonas aerophila sp. nov., isolated from air.</title>
        <authorList>
            <person name="Kim S.J."/>
            <person name="Weon H.Y."/>
            <person name="Ahn J.H."/>
            <person name="Hong S.B."/>
            <person name="Seok S.J."/>
            <person name="Whang K.S."/>
            <person name="Kwon S.W."/>
        </authorList>
    </citation>
    <scope>NUCLEOTIDE SEQUENCE [LARGE SCALE GENOMIC DNA]</scope>
    <source>
        <strain evidence="7 8">NBRC 108923</strain>
    </source>
</reference>
<keyword evidence="4" id="KW-0804">Transcription</keyword>
<dbReference type="InterPro" id="IPR001647">
    <property type="entry name" value="HTH_TetR"/>
</dbReference>
<dbReference type="InterPro" id="IPR009057">
    <property type="entry name" value="Homeodomain-like_sf"/>
</dbReference>
<proteinExistence type="predicted"/>